<dbReference type="Proteomes" id="UP000824120">
    <property type="component" value="Chromosome 4"/>
</dbReference>
<feature type="region of interest" description="Disordered" evidence="2">
    <location>
        <begin position="333"/>
        <end position="355"/>
    </location>
</feature>
<evidence type="ECO:0000313" key="5">
    <source>
        <dbReference type="Proteomes" id="UP000824120"/>
    </source>
</evidence>
<feature type="compositionally biased region" description="Basic residues" evidence="2">
    <location>
        <begin position="346"/>
        <end position="355"/>
    </location>
</feature>
<dbReference type="Pfam" id="PF22909">
    <property type="entry name" value="Caulimovir_coat_dom"/>
    <property type="match status" value="1"/>
</dbReference>
<dbReference type="Pfam" id="PF00098">
    <property type="entry name" value="zf-CCHC"/>
    <property type="match status" value="1"/>
</dbReference>
<feature type="domain" description="CCHC-type" evidence="3">
    <location>
        <begin position="361"/>
        <end position="375"/>
    </location>
</feature>
<dbReference type="GO" id="GO:0003676">
    <property type="term" value="F:nucleic acid binding"/>
    <property type="evidence" value="ECO:0007669"/>
    <property type="project" value="InterPro"/>
</dbReference>
<dbReference type="PROSITE" id="PS50158">
    <property type="entry name" value="ZF_CCHC"/>
    <property type="match status" value="1"/>
</dbReference>
<protein>
    <recommendedName>
        <fullName evidence="3">CCHC-type domain-containing protein</fullName>
    </recommendedName>
</protein>
<name>A0A9J5ZDJ4_SOLCO</name>
<evidence type="ECO:0000313" key="4">
    <source>
        <dbReference type="EMBL" id="KAG5610517.1"/>
    </source>
</evidence>
<dbReference type="InterPro" id="IPR001878">
    <property type="entry name" value="Znf_CCHC"/>
</dbReference>
<dbReference type="PANTHER" id="PTHR33054:SF13">
    <property type="entry name" value="CCHC-TYPE DOMAIN-CONTAINING PROTEIN"/>
    <property type="match status" value="1"/>
</dbReference>
<organism evidence="4 5">
    <name type="scientific">Solanum commersonii</name>
    <name type="common">Commerson's wild potato</name>
    <name type="synonym">Commerson's nightshade</name>
    <dbReference type="NCBI Taxonomy" id="4109"/>
    <lineage>
        <taxon>Eukaryota</taxon>
        <taxon>Viridiplantae</taxon>
        <taxon>Streptophyta</taxon>
        <taxon>Embryophyta</taxon>
        <taxon>Tracheophyta</taxon>
        <taxon>Spermatophyta</taxon>
        <taxon>Magnoliopsida</taxon>
        <taxon>eudicotyledons</taxon>
        <taxon>Gunneridae</taxon>
        <taxon>Pentapetalae</taxon>
        <taxon>asterids</taxon>
        <taxon>lamiids</taxon>
        <taxon>Solanales</taxon>
        <taxon>Solanaceae</taxon>
        <taxon>Solanoideae</taxon>
        <taxon>Solaneae</taxon>
        <taxon>Solanum</taxon>
    </lineage>
</organism>
<dbReference type="InterPro" id="IPR036875">
    <property type="entry name" value="Znf_CCHC_sf"/>
</dbReference>
<dbReference type="InterPro" id="IPR056648">
    <property type="entry name" value="DUF7746"/>
</dbReference>
<gene>
    <name evidence="4" type="ORF">H5410_021798</name>
</gene>
<keyword evidence="1" id="KW-0479">Metal-binding</keyword>
<dbReference type="GO" id="GO:0008270">
    <property type="term" value="F:zinc ion binding"/>
    <property type="evidence" value="ECO:0007669"/>
    <property type="project" value="UniProtKB-KW"/>
</dbReference>
<dbReference type="SUPFAM" id="SSF57756">
    <property type="entry name" value="Retrovirus zinc finger-like domains"/>
    <property type="match status" value="1"/>
</dbReference>
<dbReference type="SMART" id="SM00343">
    <property type="entry name" value="ZnF_C2HC"/>
    <property type="match status" value="1"/>
</dbReference>
<evidence type="ECO:0000256" key="2">
    <source>
        <dbReference type="SAM" id="MobiDB-lite"/>
    </source>
</evidence>
<dbReference type="OrthoDB" id="1735266at2759"/>
<evidence type="ECO:0000259" key="3">
    <source>
        <dbReference type="PROSITE" id="PS50158"/>
    </source>
</evidence>
<dbReference type="PANTHER" id="PTHR33054">
    <property type="entry name" value="CCHC-TYPE DOMAIN-CONTAINING PROTEIN"/>
    <property type="match status" value="1"/>
</dbReference>
<dbReference type="EMBL" id="JACXVP010000004">
    <property type="protein sequence ID" value="KAG5610517.1"/>
    <property type="molecule type" value="Genomic_DNA"/>
</dbReference>
<dbReference type="Pfam" id="PF24925">
    <property type="entry name" value="DUF7746"/>
    <property type="match status" value="1"/>
</dbReference>
<keyword evidence="1" id="KW-0863">Zinc-finger</keyword>
<proteinExistence type="predicted"/>
<evidence type="ECO:0000256" key="1">
    <source>
        <dbReference type="PROSITE-ProRule" id="PRU00047"/>
    </source>
</evidence>
<feature type="compositionally biased region" description="Basic and acidic residues" evidence="2">
    <location>
        <begin position="336"/>
        <end position="345"/>
    </location>
</feature>
<keyword evidence="5" id="KW-1185">Reference proteome</keyword>
<accession>A0A9J5ZDJ4</accession>
<dbReference type="AlphaFoldDB" id="A0A9J5ZDJ4"/>
<comment type="caution">
    <text evidence="4">The sequence shown here is derived from an EMBL/GenBank/DDBJ whole genome shotgun (WGS) entry which is preliminary data.</text>
</comment>
<keyword evidence="1" id="KW-0862">Zinc</keyword>
<sequence>MQEKDFTLSIREITKSVFPPQQSFQINKNDRIKGKEKVVHRSFQPPPDIDDFKIKDYSDVEDFLAKKFKGGGLQHINAKNFSEEEPSHKNEFSDDINKVSENYARKPVQRIQIYTIIHRMLMYNTICKTNKNNDKTIANMITAGFIGQLKGWWDNYLNQDQRDKIHQAIKQEGEQWSDNSETIRTLLQNLRCKTLTSFRYYKDVFLYRFMELPECNSTHWKSKFIDGLHALFAERVRKSLRGDNTSINYEEYTYGKLISVCIQKGLSLCNEIKLNQQIKRHRLNERQQLGEFCEQSAFDIPKQKSKDKEYTPKKKKSSIKDYEKWKNKRIEKKLRRAEEGKGDSSKRKKKYQHNYKKSNTCHKCGRFGHYAKDCRVKEKI</sequence>
<reference evidence="4 5" key="1">
    <citation type="submission" date="2020-09" db="EMBL/GenBank/DDBJ databases">
        <title>De no assembly of potato wild relative species, Solanum commersonii.</title>
        <authorList>
            <person name="Cho K."/>
        </authorList>
    </citation>
    <scope>NUCLEOTIDE SEQUENCE [LARGE SCALE GENOMIC DNA]</scope>
    <source>
        <strain evidence="4">LZ3.2</strain>
        <tissue evidence="4">Leaf</tissue>
    </source>
</reference>